<dbReference type="STRING" id="6689.A0A423T5R0"/>
<dbReference type="InterPro" id="IPR036396">
    <property type="entry name" value="Cyt_P450_sf"/>
</dbReference>
<dbReference type="GO" id="GO:0004497">
    <property type="term" value="F:monooxygenase activity"/>
    <property type="evidence" value="ECO:0007669"/>
    <property type="project" value="UniProtKB-KW"/>
</dbReference>
<dbReference type="AlphaFoldDB" id="A0A423T5R0"/>
<evidence type="ECO:0000256" key="7">
    <source>
        <dbReference type="ARBA" id="ARBA00023033"/>
    </source>
</evidence>
<gene>
    <name evidence="10" type="ORF">C7M84_009820</name>
</gene>
<reference evidence="10 11" key="1">
    <citation type="submission" date="2018-04" db="EMBL/GenBank/DDBJ databases">
        <authorList>
            <person name="Zhang X."/>
            <person name="Yuan J."/>
            <person name="Li F."/>
            <person name="Xiang J."/>
        </authorList>
    </citation>
    <scope>NUCLEOTIDE SEQUENCE [LARGE SCALE GENOMIC DNA]</scope>
    <source>
        <tissue evidence="10">Muscle</tissue>
    </source>
</reference>
<dbReference type="InterPro" id="IPR002401">
    <property type="entry name" value="Cyt_P450_E_grp-I"/>
</dbReference>
<dbReference type="PRINTS" id="PR00385">
    <property type="entry name" value="P450"/>
</dbReference>
<dbReference type="SUPFAM" id="SSF48264">
    <property type="entry name" value="Cytochrome P450"/>
    <property type="match status" value="1"/>
</dbReference>
<dbReference type="PANTHER" id="PTHR24279:SF120">
    <property type="entry name" value="CYTOCHROME P450"/>
    <property type="match status" value="1"/>
</dbReference>
<protein>
    <submittedName>
        <fullName evidence="10">Uncharacterized protein</fullName>
    </submittedName>
</protein>
<dbReference type="EMBL" id="QCYY01002239">
    <property type="protein sequence ID" value="ROT71849.1"/>
    <property type="molecule type" value="Genomic_DNA"/>
</dbReference>
<name>A0A423T5R0_PENVA</name>
<dbReference type="Pfam" id="PF00067">
    <property type="entry name" value="p450"/>
    <property type="match status" value="2"/>
</dbReference>
<evidence type="ECO:0000256" key="2">
    <source>
        <dbReference type="ARBA" id="ARBA00010617"/>
    </source>
</evidence>
<dbReference type="PROSITE" id="PS00086">
    <property type="entry name" value="CYTOCHROME_P450"/>
    <property type="match status" value="1"/>
</dbReference>
<accession>A0A423T5R0</accession>
<evidence type="ECO:0000256" key="3">
    <source>
        <dbReference type="ARBA" id="ARBA00022617"/>
    </source>
</evidence>
<dbReference type="GO" id="GO:0005506">
    <property type="term" value="F:iron ion binding"/>
    <property type="evidence" value="ECO:0007669"/>
    <property type="project" value="InterPro"/>
</dbReference>
<dbReference type="GO" id="GO:0020037">
    <property type="term" value="F:heme binding"/>
    <property type="evidence" value="ECO:0007669"/>
    <property type="project" value="InterPro"/>
</dbReference>
<dbReference type="InterPro" id="IPR017972">
    <property type="entry name" value="Cyt_P450_CS"/>
</dbReference>
<dbReference type="PRINTS" id="PR00463">
    <property type="entry name" value="EP450I"/>
</dbReference>
<keyword evidence="5 9" id="KW-0560">Oxidoreductase</keyword>
<evidence type="ECO:0000256" key="8">
    <source>
        <dbReference type="PIRSR" id="PIRSR602401-1"/>
    </source>
</evidence>
<evidence type="ECO:0000256" key="1">
    <source>
        <dbReference type="ARBA" id="ARBA00001971"/>
    </source>
</evidence>
<dbReference type="OrthoDB" id="3945418at2759"/>
<reference evidence="10 11" key="2">
    <citation type="submission" date="2019-01" db="EMBL/GenBank/DDBJ databases">
        <title>The decoding of complex shrimp genome reveals the adaptation for benthos swimmer, frequently molting mechanism and breeding impact on genome.</title>
        <authorList>
            <person name="Sun Y."/>
            <person name="Gao Y."/>
            <person name="Yu Y."/>
        </authorList>
    </citation>
    <scope>NUCLEOTIDE SEQUENCE [LARGE SCALE GENOMIC DNA]</scope>
    <source>
        <tissue evidence="10">Muscle</tissue>
    </source>
</reference>
<keyword evidence="3 8" id="KW-0349">Heme</keyword>
<feature type="binding site" description="axial binding residue" evidence="8">
    <location>
        <position position="481"/>
    </location>
    <ligand>
        <name>heme</name>
        <dbReference type="ChEBI" id="CHEBI:30413"/>
    </ligand>
    <ligandPart>
        <name>Fe</name>
        <dbReference type="ChEBI" id="CHEBI:18248"/>
    </ligandPart>
</feature>
<comment type="similarity">
    <text evidence="2 9">Belongs to the cytochrome P450 family.</text>
</comment>
<evidence type="ECO:0000256" key="5">
    <source>
        <dbReference type="ARBA" id="ARBA00023002"/>
    </source>
</evidence>
<dbReference type="CDD" id="cd11054">
    <property type="entry name" value="CYP24A1-like"/>
    <property type="match status" value="1"/>
</dbReference>
<evidence type="ECO:0000256" key="6">
    <source>
        <dbReference type="ARBA" id="ARBA00023004"/>
    </source>
</evidence>
<sequence>MILGLLRCPAASRSAALRSSIRAAGAAEIVRVPGAGNTRRRATVAAEELPAEPLPVSEIPGPRRWPVVASMPYILTHKGWICRDKHPSVFISEPGDIEHVLKSTAKNQQRDLFSSLKYVRDTHDFFKKDKSGIMSEQGDEWWRVRRRVQPYTAKPKHVELYLPQMDQVMLEFTERWASLRDEVNELPENFVEELYCWALETLGLVVFNKRLGYLEGNAEVETIVEMARAIFADVQELEVSSPQWWRLATTPKLRDLRRAHDILLRQVWWLWLWLAFFFAHPPDVRIRFHSFVQSSVAESEAALETRSPDAEGDGLTLVEMLLLDPELSREDAHAYLMDLLTAGIDAVAIKAAFVLTLLAQHPEEQQKVHEELDAVLGDGTQPLTPQHLAKLRYTKACVKEVLRISSPSTLTSRQLVEDTVICGYLVPKGFNVNLLLRPAGKKEEYFARPAEFLPERWLRGQALRSINPYASMPFGLGTRSCVGRRLSEQQTYTLLARLLHKYRLEWHYGPLNPIMLFTLFPDKPLRLKMIDRKV</sequence>
<comment type="cofactor">
    <cofactor evidence="1 8">
        <name>heme</name>
        <dbReference type="ChEBI" id="CHEBI:30413"/>
    </cofactor>
</comment>
<proteinExistence type="inferred from homology"/>
<dbReference type="PANTHER" id="PTHR24279">
    <property type="entry name" value="CYTOCHROME P450"/>
    <property type="match status" value="1"/>
</dbReference>
<dbReference type="GO" id="GO:0016705">
    <property type="term" value="F:oxidoreductase activity, acting on paired donors, with incorporation or reduction of molecular oxygen"/>
    <property type="evidence" value="ECO:0007669"/>
    <property type="project" value="InterPro"/>
</dbReference>
<comment type="caution">
    <text evidence="10">The sequence shown here is derived from an EMBL/GenBank/DDBJ whole genome shotgun (WGS) entry which is preliminary data.</text>
</comment>
<keyword evidence="7 9" id="KW-0503">Monooxygenase</keyword>
<evidence type="ECO:0000256" key="4">
    <source>
        <dbReference type="ARBA" id="ARBA00022723"/>
    </source>
</evidence>
<evidence type="ECO:0000313" key="11">
    <source>
        <dbReference type="Proteomes" id="UP000283509"/>
    </source>
</evidence>
<keyword evidence="11" id="KW-1185">Reference proteome</keyword>
<evidence type="ECO:0000256" key="9">
    <source>
        <dbReference type="RuleBase" id="RU000461"/>
    </source>
</evidence>
<organism evidence="10 11">
    <name type="scientific">Penaeus vannamei</name>
    <name type="common">Whiteleg shrimp</name>
    <name type="synonym">Litopenaeus vannamei</name>
    <dbReference type="NCBI Taxonomy" id="6689"/>
    <lineage>
        <taxon>Eukaryota</taxon>
        <taxon>Metazoa</taxon>
        <taxon>Ecdysozoa</taxon>
        <taxon>Arthropoda</taxon>
        <taxon>Crustacea</taxon>
        <taxon>Multicrustacea</taxon>
        <taxon>Malacostraca</taxon>
        <taxon>Eumalacostraca</taxon>
        <taxon>Eucarida</taxon>
        <taxon>Decapoda</taxon>
        <taxon>Dendrobranchiata</taxon>
        <taxon>Penaeoidea</taxon>
        <taxon>Penaeidae</taxon>
        <taxon>Penaeus</taxon>
    </lineage>
</organism>
<evidence type="ECO:0000313" key="10">
    <source>
        <dbReference type="EMBL" id="ROT71849.1"/>
    </source>
</evidence>
<keyword evidence="4 8" id="KW-0479">Metal-binding</keyword>
<dbReference type="Proteomes" id="UP000283509">
    <property type="component" value="Unassembled WGS sequence"/>
</dbReference>
<keyword evidence="6 8" id="KW-0408">Iron</keyword>
<dbReference type="InterPro" id="IPR050479">
    <property type="entry name" value="CYP11_CYP27_families"/>
</dbReference>
<dbReference type="InterPro" id="IPR001128">
    <property type="entry name" value="Cyt_P450"/>
</dbReference>
<dbReference type="Gene3D" id="1.10.630.10">
    <property type="entry name" value="Cytochrome P450"/>
    <property type="match status" value="1"/>
</dbReference>